<protein>
    <submittedName>
        <fullName evidence="2">Uncharacterized protein</fullName>
    </submittedName>
</protein>
<dbReference type="AlphaFoldDB" id="A0A0L9TD15"/>
<accession>A0A0L9TD15</accession>
<dbReference type="Proteomes" id="UP000053144">
    <property type="component" value="Unassembled WGS sequence"/>
</dbReference>
<proteinExistence type="predicted"/>
<dbReference type="EMBL" id="KQ258409">
    <property type="protein sequence ID" value="KOM28049.1"/>
    <property type="molecule type" value="Genomic_DNA"/>
</dbReference>
<reference evidence="3" key="1">
    <citation type="journal article" date="2015" name="Proc. Natl. Acad. Sci. U.S.A.">
        <title>Genome sequencing of adzuki bean (Vigna angularis) provides insight into high starch and low fat accumulation and domestication.</title>
        <authorList>
            <person name="Yang K."/>
            <person name="Tian Z."/>
            <person name="Chen C."/>
            <person name="Luo L."/>
            <person name="Zhao B."/>
            <person name="Wang Z."/>
            <person name="Yu L."/>
            <person name="Li Y."/>
            <person name="Sun Y."/>
            <person name="Li W."/>
            <person name="Chen Y."/>
            <person name="Li Y."/>
            <person name="Zhang Y."/>
            <person name="Ai D."/>
            <person name="Zhao J."/>
            <person name="Shang C."/>
            <person name="Ma Y."/>
            <person name="Wu B."/>
            <person name="Wang M."/>
            <person name="Gao L."/>
            <person name="Sun D."/>
            <person name="Zhang P."/>
            <person name="Guo F."/>
            <person name="Wang W."/>
            <person name="Li Y."/>
            <person name="Wang J."/>
            <person name="Varshney R.K."/>
            <person name="Wang J."/>
            <person name="Ling H.Q."/>
            <person name="Wan P."/>
        </authorList>
    </citation>
    <scope>NUCLEOTIDE SEQUENCE</scope>
    <source>
        <strain evidence="3">cv. Jingnong 6</strain>
    </source>
</reference>
<feature type="compositionally biased region" description="Low complexity" evidence="1">
    <location>
        <begin position="74"/>
        <end position="83"/>
    </location>
</feature>
<feature type="compositionally biased region" description="Basic and acidic residues" evidence="1">
    <location>
        <begin position="1"/>
        <end position="11"/>
    </location>
</feature>
<name>A0A0L9TD15_PHAAN</name>
<feature type="region of interest" description="Disordered" evidence="1">
    <location>
        <begin position="1"/>
        <end position="40"/>
    </location>
</feature>
<feature type="region of interest" description="Disordered" evidence="1">
    <location>
        <begin position="55"/>
        <end position="87"/>
    </location>
</feature>
<organism evidence="2 3">
    <name type="scientific">Phaseolus angularis</name>
    <name type="common">Azuki bean</name>
    <name type="synonym">Vigna angularis</name>
    <dbReference type="NCBI Taxonomy" id="3914"/>
    <lineage>
        <taxon>Eukaryota</taxon>
        <taxon>Viridiplantae</taxon>
        <taxon>Streptophyta</taxon>
        <taxon>Embryophyta</taxon>
        <taxon>Tracheophyta</taxon>
        <taxon>Spermatophyta</taxon>
        <taxon>Magnoliopsida</taxon>
        <taxon>eudicotyledons</taxon>
        <taxon>Gunneridae</taxon>
        <taxon>Pentapetalae</taxon>
        <taxon>rosids</taxon>
        <taxon>fabids</taxon>
        <taxon>Fabales</taxon>
        <taxon>Fabaceae</taxon>
        <taxon>Papilionoideae</taxon>
        <taxon>50 kb inversion clade</taxon>
        <taxon>NPAAA clade</taxon>
        <taxon>indigoferoid/millettioid clade</taxon>
        <taxon>Phaseoleae</taxon>
        <taxon>Vigna</taxon>
    </lineage>
</organism>
<evidence type="ECO:0000313" key="2">
    <source>
        <dbReference type="EMBL" id="KOM28049.1"/>
    </source>
</evidence>
<evidence type="ECO:0000256" key="1">
    <source>
        <dbReference type="SAM" id="MobiDB-lite"/>
    </source>
</evidence>
<dbReference type="Gramene" id="KOM28049">
    <property type="protein sequence ID" value="KOM28049"/>
    <property type="gene ID" value="LR48_Vigan492s001300"/>
</dbReference>
<evidence type="ECO:0000313" key="3">
    <source>
        <dbReference type="Proteomes" id="UP000053144"/>
    </source>
</evidence>
<gene>
    <name evidence="2" type="ORF">LR48_Vigan492s001300</name>
</gene>
<sequence length="102" mass="11332">MVNERPLERRSIFAGTSPSFGEYEGQQLKKCKHSRHPGATETQRKMYTETGTYLDLASTSPPQPRCSAQAGEDTTQTNTNTHTKQGKLLMKAGEEMKVLEGN</sequence>